<dbReference type="CDD" id="cd00431">
    <property type="entry name" value="cysteine_hydrolases"/>
    <property type="match status" value="1"/>
</dbReference>
<dbReference type="InterPro" id="IPR000868">
    <property type="entry name" value="Isochorismatase-like_dom"/>
</dbReference>
<dbReference type="EMBL" id="JBHLUN010000013">
    <property type="protein sequence ID" value="MFC0410169.1"/>
    <property type="molecule type" value="Genomic_DNA"/>
</dbReference>
<gene>
    <name evidence="3" type="ORF">ACFFGY_18095</name>
</gene>
<dbReference type="PANTHER" id="PTHR43540">
    <property type="entry name" value="PEROXYUREIDOACRYLATE/UREIDOACRYLATE AMIDOHYDROLASE-RELATED"/>
    <property type="match status" value="1"/>
</dbReference>
<evidence type="ECO:0000313" key="3">
    <source>
        <dbReference type="EMBL" id="MFC0410169.1"/>
    </source>
</evidence>
<dbReference type="Proteomes" id="UP001589865">
    <property type="component" value="Unassembled WGS sequence"/>
</dbReference>
<keyword evidence="4" id="KW-1185">Reference proteome</keyword>
<dbReference type="Gene3D" id="3.40.50.850">
    <property type="entry name" value="Isochorismatase-like"/>
    <property type="match status" value="1"/>
</dbReference>
<name>A0ABV6JWR1_9PROT</name>
<feature type="domain" description="Isochorismatase-like" evidence="2">
    <location>
        <begin position="47"/>
        <end position="234"/>
    </location>
</feature>
<proteinExistence type="predicted"/>
<comment type="caution">
    <text evidence="3">The sequence shown here is derived from an EMBL/GenBank/DDBJ whole genome shotgun (WGS) entry which is preliminary data.</text>
</comment>
<dbReference type="InterPro" id="IPR050272">
    <property type="entry name" value="Isochorismatase-like_hydrls"/>
</dbReference>
<protein>
    <submittedName>
        <fullName evidence="3">Isochorismatase family protein</fullName>
    </submittedName>
</protein>
<evidence type="ECO:0000313" key="4">
    <source>
        <dbReference type="Proteomes" id="UP001589865"/>
    </source>
</evidence>
<dbReference type="Pfam" id="PF00857">
    <property type="entry name" value="Isochorismatase"/>
    <property type="match status" value="1"/>
</dbReference>
<dbReference type="SUPFAM" id="SSF52499">
    <property type="entry name" value="Isochorismatase-like hydrolases"/>
    <property type="match status" value="1"/>
</dbReference>
<dbReference type="PANTHER" id="PTHR43540:SF6">
    <property type="entry name" value="ISOCHORISMATASE-LIKE DOMAIN-CONTAINING PROTEIN"/>
    <property type="match status" value="1"/>
</dbReference>
<reference evidence="3 4" key="1">
    <citation type="submission" date="2024-09" db="EMBL/GenBank/DDBJ databases">
        <authorList>
            <person name="Sun Q."/>
            <person name="Mori K."/>
        </authorList>
    </citation>
    <scope>NUCLEOTIDE SEQUENCE [LARGE SCALE GENOMIC DNA]</scope>
    <source>
        <strain evidence="3 4">TBRC 5777</strain>
    </source>
</reference>
<dbReference type="RefSeq" id="WP_377045921.1">
    <property type="nucleotide sequence ID" value="NZ_JBHLUN010000013.1"/>
</dbReference>
<organism evidence="3 4">
    <name type="scientific">Roseomonas elaeocarpi</name>
    <dbReference type="NCBI Taxonomy" id="907779"/>
    <lineage>
        <taxon>Bacteria</taxon>
        <taxon>Pseudomonadati</taxon>
        <taxon>Pseudomonadota</taxon>
        <taxon>Alphaproteobacteria</taxon>
        <taxon>Acetobacterales</taxon>
        <taxon>Roseomonadaceae</taxon>
        <taxon>Roseomonas</taxon>
    </lineage>
</organism>
<evidence type="ECO:0000256" key="1">
    <source>
        <dbReference type="ARBA" id="ARBA00022801"/>
    </source>
</evidence>
<dbReference type="InterPro" id="IPR036380">
    <property type="entry name" value="Isochorismatase-like_sf"/>
</dbReference>
<sequence>MSAQPAVEPITETTGPHRTHIPAEIVARVLARRGTIHPFADLDPARTALVVVDLQNGFMRPDLGFAAVATAPAIVPAVNRLARALRTAGGKVFWIKNTSDERSRREWSIMETFNLPERVAARNRTMSEGSEGHDLWPTLEVLPEDAVVLKYRYSAFLQGASDLPEMLRAEGFDTVLITGTVTSVCCESSARDAAMLNFRTVMVSDGNAGFTDAEHNAALTAFYSTFGDVLSVAEIEAILSDATATRAAA</sequence>
<keyword evidence="1" id="KW-0378">Hydrolase</keyword>
<accession>A0ABV6JWR1</accession>
<evidence type="ECO:0000259" key="2">
    <source>
        <dbReference type="Pfam" id="PF00857"/>
    </source>
</evidence>